<dbReference type="SUPFAM" id="SSF50494">
    <property type="entry name" value="Trypsin-like serine proteases"/>
    <property type="match status" value="1"/>
</dbReference>
<keyword evidence="9" id="KW-1015">Disulfide bond</keyword>
<dbReference type="GeneTree" id="ENSGT00940000161719"/>
<evidence type="ECO:0000313" key="14">
    <source>
        <dbReference type="Ensembl" id="ENSSHAP00000006858.2"/>
    </source>
</evidence>
<dbReference type="PANTHER" id="PTHR24252">
    <property type="entry name" value="ACROSIN-RELATED"/>
    <property type="match status" value="1"/>
</dbReference>
<dbReference type="InterPro" id="IPR009003">
    <property type="entry name" value="Peptidase_S1_PA"/>
</dbReference>
<comment type="subcellular location">
    <subcellularLocation>
        <location evidence="1">Membrane</location>
        <topology evidence="1">Single-pass type II membrane protein</topology>
    </subcellularLocation>
</comment>
<evidence type="ECO:0000259" key="12">
    <source>
        <dbReference type="PROSITE" id="PS50024"/>
    </source>
</evidence>
<evidence type="ECO:0000256" key="5">
    <source>
        <dbReference type="ARBA" id="ARBA00022825"/>
    </source>
</evidence>
<dbReference type="InterPro" id="IPR018114">
    <property type="entry name" value="TRYPSIN_HIS"/>
</dbReference>
<keyword evidence="15" id="KW-1185">Reference proteome</keyword>
<evidence type="ECO:0000256" key="3">
    <source>
        <dbReference type="ARBA" id="ARBA00022692"/>
    </source>
</evidence>
<dbReference type="SUPFAM" id="SSF82671">
    <property type="entry name" value="SEA domain"/>
    <property type="match status" value="1"/>
</dbReference>
<evidence type="ECO:0000256" key="2">
    <source>
        <dbReference type="ARBA" id="ARBA00022670"/>
    </source>
</evidence>
<dbReference type="AlphaFoldDB" id="G3VUK3"/>
<evidence type="ECO:0000313" key="15">
    <source>
        <dbReference type="Proteomes" id="UP000007648"/>
    </source>
</evidence>
<keyword evidence="8 11" id="KW-0472">Membrane</keyword>
<sequence>NLRPGRVGSATRSLNPCVVCFFVVAGVVILAVTIGLLVYFLSFDRKPYLYQSNLQITNVEYTKHLDSPASQEYRALSKNIENLMNSTFKASNLGRQFIRAHVVSIRPGDPGVIAAVLLKFQFTRRIRGSSMKSRIDQILRQLQNNAGTMTIDILPADVQRTSQVFISEIIKCGSRPDLMSLSYERIIEGTQAKAGDWPWQASLQLNNIHHCGAILISNTWLLTAAHCFRNVRDPRRWSISFGYSLSSPEKRANVKRIIIHPNYISATHENDIALVELSNSVTFTKSIHRICLPEANQNIPVGSSVYVIGWGSHRLGGSSVNILEQGGVEIISNNDCNSLEQYNGLVRPGMICAGKPGGGIDACQGDSGGPLAMADSRQIWSVWGIVSWGYECGLPNKPGIYTYVPFYRDWITQQTGI</sequence>
<feature type="domain" description="Peptidase S1" evidence="13">
    <location>
        <begin position="186"/>
        <end position="416"/>
    </location>
</feature>
<dbReference type="CDD" id="cd00190">
    <property type="entry name" value="Tryp_SPc"/>
    <property type="match status" value="1"/>
</dbReference>
<dbReference type="InterPro" id="IPR036364">
    <property type="entry name" value="SEA_dom_sf"/>
</dbReference>
<name>G3VUK3_SARHA</name>
<keyword evidence="7 11" id="KW-1133">Transmembrane helix</keyword>
<evidence type="ECO:0000256" key="6">
    <source>
        <dbReference type="ARBA" id="ARBA00022968"/>
    </source>
</evidence>
<dbReference type="GO" id="GO:0006508">
    <property type="term" value="P:proteolysis"/>
    <property type="evidence" value="ECO:0007669"/>
    <property type="project" value="UniProtKB-KW"/>
</dbReference>
<evidence type="ECO:0000256" key="4">
    <source>
        <dbReference type="ARBA" id="ARBA00022801"/>
    </source>
</evidence>
<dbReference type="PROSITE" id="PS00135">
    <property type="entry name" value="TRYPSIN_SER"/>
    <property type="match status" value="1"/>
</dbReference>
<reference evidence="14" key="3">
    <citation type="submission" date="2025-09" db="UniProtKB">
        <authorList>
            <consortium name="Ensembl"/>
        </authorList>
    </citation>
    <scope>IDENTIFICATION</scope>
</reference>
<dbReference type="InterPro" id="IPR043504">
    <property type="entry name" value="Peptidase_S1_PA_chymotrypsin"/>
</dbReference>
<evidence type="ECO:0000256" key="7">
    <source>
        <dbReference type="ARBA" id="ARBA00022989"/>
    </source>
</evidence>
<dbReference type="STRING" id="9305.ENSSHAP00000006858"/>
<dbReference type="PROSITE" id="PS00134">
    <property type="entry name" value="TRYPSIN_HIS"/>
    <property type="match status" value="1"/>
</dbReference>
<evidence type="ECO:0000256" key="9">
    <source>
        <dbReference type="ARBA" id="ARBA00023157"/>
    </source>
</evidence>
<dbReference type="InParanoid" id="G3VUK3"/>
<evidence type="ECO:0000256" key="8">
    <source>
        <dbReference type="ARBA" id="ARBA00023136"/>
    </source>
</evidence>
<dbReference type="PRINTS" id="PR00722">
    <property type="entry name" value="CHYMOTRYPSIN"/>
</dbReference>
<dbReference type="Pfam" id="PF00089">
    <property type="entry name" value="Trypsin"/>
    <property type="match status" value="1"/>
</dbReference>
<gene>
    <name evidence="14" type="primary">TMPRSS11D</name>
</gene>
<dbReference type="HOGENOM" id="CLU_006842_19_0_1"/>
<dbReference type="SMART" id="SM00020">
    <property type="entry name" value="Tryp_SPc"/>
    <property type="match status" value="1"/>
</dbReference>
<evidence type="ECO:0000256" key="1">
    <source>
        <dbReference type="ARBA" id="ARBA00004606"/>
    </source>
</evidence>
<dbReference type="InterPro" id="IPR001314">
    <property type="entry name" value="Peptidase_S1A"/>
</dbReference>
<feature type="transmembrane region" description="Helical" evidence="11">
    <location>
        <begin position="13"/>
        <end position="41"/>
    </location>
</feature>
<keyword evidence="6" id="KW-0735">Signal-anchor</keyword>
<keyword evidence="3 11" id="KW-0812">Transmembrane</keyword>
<dbReference type="InterPro" id="IPR000082">
    <property type="entry name" value="SEA_dom"/>
</dbReference>
<protein>
    <submittedName>
        <fullName evidence="14">Transmembrane serine protease 11D</fullName>
    </submittedName>
</protein>
<feature type="domain" description="SEA" evidence="12">
    <location>
        <begin position="46"/>
        <end position="163"/>
    </location>
</feature>
<dbReference type="Gene3D" id="2.40.10.10">
    <property type="entry name" value="Trypsin-like serine proteases"/>
    <property type="match status" value="2"/>
</dbReference>
<dbReference type="Gene3D" id="3.30.70.960">
    <property type="entry name" value="SEA domain"/>
    <property type="match status" value="1"/>
</dbReference>
<accession>G3VUK3</accession>
<dbReference type="GO" id="GO:0004252">
    <property type="term" value="F:serine-type endopeptidase activity"/>
    <property type="evidence" value="ECO:0007669"/>
    <property type="project" value="InterPro"/>
</dbReference>
<reference evidence="14 15" key="1">
    <citation type="journal article" date="2011" name="Proc. Natl. Acad. Sci. U.S.A.">
        <title>Genetic diversity and population structure of the endangered marsupial Sarcophilus harrisii (Tasmanian devil).</title>
        <authorList>
            <person name="Miller W."/>
            <person name="Hayes V.M."/>
            <person name="Ratan A."/>
            <person name="Petersen D.C."/>
            <person name="Wittekindt N.E."/>
            <person name="Miller J."/>
            <person name="Walenz B."/>
            <person name="Knight J."/>
            <person name="Qi J."/>
            <person name="Zhao F."/>
            <person name="Wang Q."/>
            <person name="Bedoya-Reina O.C."/>
            <person name="Katiyar N."/>
            <person name="Tomsho L.P."/>
            <person name="Kasson L.M."/>
            <person name="Hardie R.A."/>
            <person name="Woodbridge P."/>
            <person name="Tindall E.A."/>
            <person name="Bertelsen M.F."/>
            <person name="Dixon D."/>
            <person name="Pyecroft S."/>
            <person name="Helgen K.M."/>
            <person name="Lesk A.M."/>
            <person name="Pringle T.H."/>
            <person name="Patterson N."/>
            <person name="Zhang Y."/>
            <person name="Kreiss A."/>
            <person name="Woods G.M."/>
            <person name="Jones M.E."/>
            <person name="Schuster S.C."/>
        </authorList>
    </citation>
    <scope>NUCLEOTIDE SEQUENCE [LARGE SCALE GENOMIC DNA]</scope>
</reference>
<reference evidence="14" key="2">
    <citation type="submission" date="2025-08" db="UniProtKB">
        <authorList>
            <consortium name="Ensembl"/>
        </authorList>
    </citation>
    <scope>IDENTIFICATION</scope>
</reference>
<keyword evidence="5 10" id="KW-0720">Serine protease</keyword>
<keyword evidence="2 10" id="KW-0645">Protease</keyword>
<proteinExistence type="predicted"/>
<dbReference type="Pfam" id="PF01390">
    <property type="entry name" value="SEA"/>
    <property type="match status" value="1"/>
</dbReference>
<dbReference type="PROSITE" id="PS50240">
    <property type="entry name" value="TRYPSIN_DOM"/>
    <property type="match status" value="1"/>
</dbReference>
<evidence type="ECO:0000259" key="13">
    <source>
        <dbReference type="PROSITE" id="PS50240"/>
    </source>
</evidence>
<dbReference type="PANTHER" id="PTHR24252:SF28">
    <property type="entry name" value="TRANSMEMBRANE PROTEASE SERINE 11C ISOFORM X1"/>
    <property type="match status" value="1"/>
</dbReference>
<dbReference type="InterPro" id="IPR001254">
    <property type="entry name" value="Trypsin_dom"/>
</dbReference>
<keyword evidence="4 10" id="KW-0378">Hydrolase</keyword>
<dbReference type="GO" id="GO:0016020">
    <property type="term" value="C:membrane"/>
    <property type="evidence" value="ECO:0007669"/>
    <property type="project" value="UniProtKB-SubCell"/>
</dbReference>
<dbReference type="Proteomes" id="UP000007648">
    <property type="component" value="Unassembled WGS sequence"/>
</dbReference>
<dbReference type="FunCoup" id="G3VUK3">
    <property type="interactions" value="47"/>
</dbReference>
<evidence type="ECO:0000256" key="11">
    <source>
        <dbReference type="SAM" id="Phobius"/>
    </source>
</evidence>
<organism evidence="14 15">
    <name type="scientific">Sarcophilus harrisii</name>
    <name type="common">Tasmanian devil</name>
    <name type="synonym">Sarcophilus laniarius</name>
    <dbReference type="NCBI Taxonomy" id="9305"/>
    <lineage>
        <taxon>Eukaryota</taxon>
        <taxon>Metazoa</taxon>
        <taxon>Chordata</taxon>
        <taxon>Craniata</taxon>
        <taxon>Vertebrata</taxon>
        <taxon>Euteleostomi</taxon>
        <taxon>Mammalia</taxon>
        <taxon>Metatheria</taxon>
        <taxon>Dasyuromorphia</taxon>
        <taxon>Dasyuridae</taxon>
        <taxon>Sarcophilus</taxon>
    </lineage>
</organism>
<dbReference type="PROSITE" id="PS50024">
    <property type="entry name" value="SEA"/>
    <property type="match status" value="1"/>
</dbReference>
<dbReference type="FunFam" id="2.40.10.10:FF:000003">
    <property type="entry name" value="Transmembrane serine protease 3"/>
    <property type="match status" value="1"/>
</dbReference>
<dbReference type="eggNOG" id="KOG3627">
    <property type="taxonomic scope" value="Eukaryota"/>
</dbReference>
<dbReference type="InterPro" id="IPR033116">
    <property type="entry name" value="TRYPSIN_SER"/>
</dbReference>
<dbReference type="Ensembl" id="ENSSHAT00000006917.2">
    <property type="protein sequence ID" value="ENSSHAP00000006858.2"/>
    <property type="gene ID" value="ENSSHAG00000005958.2"/>
</dbReference>
<evidence type="ECO:0000256" key="10">
    <source>
        <dbReference type="RuleBase" id="RU363034"/>
    </source>
</evidence>